<evidence type="ECO:0000313" key="2">
    <source>
        <dbReference type="Proteomes" id="UP000435112"/>
    </source>
</evidence>
<accession>A0A6A3M504</accession>
<dbReference type="AlphaFoldDB" id="A0A6A3M504"/>
<proteinExistence type="predicted"/>
<dbReference type="Proteomes" id="UP000435112">
    <property type="component" value="Unassembled WGS sequence"/>
</dbReference>
<comment type="caution">
    <text evidence="1">The sequence shown here is derived from an EMBL/GenBank/DDBJ whole genome shotgun (WGS) entry which is preliminary data.</text>
</comment>
<dbReference type="EMBL" id="QXFU01000659">
    <property type="protein sequence ID" value="KAE9025547.1"/>
    <property type="molecule type" value="Genomic_DNA"/>
</dbReference>
<name>A0A6A3M504_9STRA</name>
<reference evidence="1 2" key="1">
    <citation type="submission" date="2018-09" db="EMBL/GenBank/DDBJ databases">
        <title>Genomic investigation of the strawberry pathogen Phytophthora fragariae indicates pathogenicity is determined by transcriptional variation in three key races.</title>
        <authorList>
            <person name="Adams T.M."/>
            <person name="Armitage A.D."/>
            <person name="Sobczyk M.K."/>
            <person name="Bates H.J."/>
            <person name="Dunwell J.M."/>
            <person name="Nellist C.F."/>
            <person name="Harrison R.J."/>
        </authorList>
    </citation>
    <scope>NUCLEOTIDE SEQUENCE [LARGE SCALE GENOMIC DNA]</scope>
    <source>
        <strain evidence="1 2">SCRP324</strain>
    </source>
</reference>
<sequence length="72" mass="7430">MSRHDDGRDGAGTVQQLLVARCVRFGPHGAHGAAVGVSATEVAGVGMVVLRARPETMLLDYEGSVWAAGLQA</sequence>
<protein>
    <submittedName>
        <fullName evidence="1">Uncharacterized protein</fullName>
    </submittedName>
</protein>
<organism evidence="1 2">
    <name type="scientific">Phytophthora rubi</name>
    <dbReference type="NCBI Taxonomy" id="129364"/>
    <lineage>
        <taxon>Eukaryota</taxon>
        <taxon>Sar</taxon>
        <taxon>Stramenopiles</taxon>
        <taxon>Oomycota</taxon>
        <taxon>Peronosporomycetes</taxon>
        <taxon>Peronosporales</taxon>
        <taxon>Peronosporaceae</taxon>
        <taxon>Phytophthora</taxon>
    </lineage>
</organism>
<gene>
    <name evidence="1" type="ORF">PR002_g11161</name>
</gene>
<evidence type="ECO:0000313" key="1">
    <source>
        <dbReference type="EMBL" id="KAE9025547.1"/>
    </source>
</evidence>